<keyword evidence="4" id="KW-1185">Reference proteome</keyword>
<feature type="region of interest" description="Disordered" evidence="1">
    <location>
        <begin position="1"/>
        <end position="20"/>
    </location>
</feature>
<dbReference type="EMBL" id="BOMS01000163">
    <property type="protein sequence ID" value="GIE73074.1"/>
    <property type="molecule type" value="Genomic_DNA"/>
</dbReference>
<feature type="transmembrane region" description="Helical" evidence="2">
    <location>
        <begin position="149"/>
        <end position="170"/>
    </location>
</feature>
<evidence type="ECO:0000256" key="1">
    <source>
        <dbReference type="SAM" id="MobiDB-lite"/>
    </source>
</evidence>
<feature type="transmembrane region" description="Helical" evidence="2">
    <location>
        <begin position="220"/>
        <end position="244"/>
    </location>
</feature>
<sequence>MTDTAREGHSVEQVLPRAPKSTAPRTGFFWPLGVWYFLAAFVVIAGVTLVRTSLELSFAYEEWAHTNGLFQRSALDITGPLAAAFGAYLSGRLTPPSRPYALPRFARSKAEFLAHHLLPAATVVTAGYVLGLVPIVVKTYSTATTGSLAPLGFVIGIVILNTLLVLGWLFGVVAQSAFAAPIAFAAGFAATLCGYGIGAWNSVTPVVGDVSTAGRVETLAFALFRGAFFAIVLVAALATAAGVLRTRGFQRRLPPVRVFAWWILPAVLLAVGMVRPPSPAVREVNPPKICKEAVGMSFCVHQAHERDLDDLVAEVEPIVVLVGQENLPFTRVEDTALHDGANPHLDPTVYYADVSPRYGATGDRDIIANLIAGSETCFVRPGWEQSAPGYNAFMLTLRLSGDRESGADKRFGKLSDKQVHQWLNSHRNQIRGCAITDDLLP</sequence>
<keyword evidence="2" id="KW-0812">Transmembrane</keyword>
<evidence type="ECO:0008006" key="5">
    <source>
        <dbReference type="Google" id="ProtNLM"/>
    </source>
</evidence>
<dbReference type="RefSeq" id="WP_203830720.1">
    <property type="nucleotide sequence ID" value="NZ_BAAATY010000057.1"/>
</dbReference>
<protein>
    <recommendedName>
        <fullName evidence="5">ABC transporter permease</fullName>
    </recommendedName>
</protein>
<feature type="compositionally biased region" description="Basic and acidic residues" evidence="1">
    <location>
        <begin position="1"/>
        <end position="10"/>
    </location>
</feature>
<proteinExistence type="predicted"/>
<reference evidence="3 4" key="1">
    <citation type="submission" date="2021-01" db="EMBL/GenBank/DDBJ databases">
        <title>Whole genome shotgun sequence of Actinoplanes palleronii NBRC 14916.</title>
        <authorList>
            <person name="Komaki H."/>
            <person name="Tamura T."/>
        </authorList>
    </citation>
    <scope>NUCLEOTIDE SEQUENCE [LARGE SCALE GENOMIC DNA]</scope>
    <source>
        <strain evidence="3 4">NBRC 14916</strain>
    </source>
</reference>
<feature type="transmembrane region" description="Helical" evidence="2">
    <location>
        <begin position="177"/>
        <end position="200"/>
    </location>
</feature>
<name>A0ABQ4BQZ6_9ACTN</name>
<evidence type="ECO:0000313" key="3">
    <source>
        <dbReference type="EMBL" id="GIE73074.1"/>
    </source>
</evidence>
<keyword evidence="2" id="KW-1133">Transmembrane helix</keyword>
<organism evidence="3 4">
    <name type="scientific">Actinoplanes palleronii</name>
    <dbReference type="NCBI Taxonomy" id="113570"/>
    <lineage>
        <taxon>Bacteria</taxon>
        <taxon>Bacillati</taxon>
        <taxon>Actinomycetota</taxon>
        <taxon>Actinomycetes</taxon>
        <taxon>Micromonosporales</taxon>
        <taxon>Micromonosporaceae</taxon>
        <taxon>Actinoplanes</taxon>
    </lineage>
</organism>
<gene>
    <name evidence="3" type="ORF">Apa02nite_091820</name>
</gene>
<feature type="transmembrane region" description="Helical" evidence="2">
    <location>
        <begin position="256"/>
        <end position="274"/>
    </location>
</feature>
<evidence type="ECO:0000313" key="4">
    <source>
        <dbReference type="Proteomes" id="UP000624709"/>
    </source>
</evidence>
<keyword evidence="2" id="KW-0472">Membrane</keyword>
<comment type="caution">
    <text evidence="3">The sequence shown here is derived from an EMBL/GenBank/DDBJ whole genome shotgun (WGS) entry which is preliminary data.</text>
</comment>
<accession>A0ABQ4BQZ6</accession>
<feature type="transmembrane region" description="Helical" evidence="2">
    <location>
        <begin position="117"/>
        <end position="137"/>
    </location>
</feature>
<feature type="transmembrane region" description="Helical" evidence="2">
    <location>
        <begin position="28"/>
        <end position="50"/>
    </location>
</feature>
<dbReference type="Proteomes" id="UP000624709">
    <property type="component" value="Unassembled WGS sequence"/>
</dbReference>
<evidence type="ECO:0000256" key="2">
    <source>
        <dbReference type="SAM" id="Phobius"/>
    </source>
</evidence>